<proteinExistence type="predicted"/>
<evidence type="ECO:0000256" key="1">
    <source>
        <dbReference type="ARBA" id="ARBA00022679"/>
    </source>
</evidence>
<gene>
    <name evidence="4" type="ORF">J2S73_003213</name>
</gene>
<dbReference type="CDD" id="cd06422">
    <property type="entry name" value="NTP_transferase_like_1"/>
    <property type="match status" value="1"/>
</dbReference>
<evidence type="ECO:0000259" key="3">
    <source>
        <dbReference type="Pfam" id="PF00483"/>
    </source>
</evidence>
<organism evidence="4 5">
    <name type="scientific">Amorphus orientalis</name>
    <dbReference type="NCBI Taxonomy" id="649198"/>
    <lineage>
        <taxon>Bacteria</taxon>
        <taxon>Pseudomonadati</taxon>
        <taxon>Pseudomonadota</taxon>
        <taxon>Alphaproteobacteria</taxon>
        <taxon>Hyphomicrobiales</taxon>
        <taxon>Amorphaceae</taxon>
        <taxon>Amorphus</taxon>
    </lineage>
</organism>
<name>A0AAE4AU30_9HYPH</name>
<dbReference type="Proteomes" id="UP001229244">
    <property type="component" value="Unassembled WGS sequence"/>
</dbReference>
<keyword evidence="2 4" id="KW-0548">Nucleotidyltransferase</keyword>
<dbReference type="PANTHER" id="PTHR43584">
    <property type="entry name" value="NUCLEOTIDYL TRANSFERASE"/>
    <property type="match status" value="1"/>
</dbReference>
<dbReference type="AlphaFoldDB" id="A0AAE4AU30"/>
<keyword evidence="1 4" id="KW-0808">Transferase</keyword>
<sequence>MSTEHFPKRAMILAAGLGKRMRPVTATTPKPLVEVAGRALIDYGLERLEAAGVEEAVVNVHYLADLVEVHLTRRPSPKIVISDERAALLDTGGGIAKALPHLGEQPFFLLNADTFWIEGARPNLIRLAEAWDPDRMDGLLMLAPTVTSVGYDGSGDFDLATDGHIIRRQERLVAPFAYAGAAILAPRMFENAPDGAFSLNTLFDRAISDGRMYGVRMDGLWLHVGTPRAIKDAEAAIAESAA</sequence>
<dbReference type="Gene3D" id="3.90.550.10">
    <property type="entry name" value="Spore Coat Polysaccharide Biosynthesis Protein SpsA, Chain A"/>
    <property type="match status" value="1"/>
</dbReference>
<evidence type="ECO:0000256" key="2">
    <source>
        <dbReference type="ARBA" id="ARBA00022695"/>
    </source>
</evidence>
<dbReference type="InterPro" id="IPR050065">
    <property type="entry name" value="GlmU-like"/>
</dbReference>
<dbReference type="SUPFAM" id="SSF53448">
    <property type="entry name" value="Nucleotide-diphospho-sugar transferases"/>
    <property type="match status" value="1"/>
</dbReference>
<dbReference type="InterPro" id="IPR005835">
    <property type="entry name" value="NTP_transferase_dom"/>
</dbReference>
<feature type="domain" description="Nucleotidyl transferase" evidence="3">
    <location>
        <begin position="10"/>
        <end position="239"/>
    </location>
</feature>
<dbReference type="Pfam" id="PF00483">
    <property type="entry name" value="NTP_transferase"/>
    <property type="match status" value="1"/>
</dbReference>
<dbReference type="EC" id="2.7.7.-" evidence="4"/>
<accession>A0AAE4AU30</accession>
<dbReference type="RefSeq" id="WP_306886616.1">
    <property type="nucleotide sequence ID" value="NZ_JAUSUL010000003.1"/>
</dbReference>
<protein>
    <submittedName>
        <fullName evidence="4">MurNAc alpha-1-phosphate uridylyltransferase</fullName>
        <ecNumber evidence="4">2.7.7.-</ecNumber>
    </submittedName>
</protein>
<dbReference type="EMBL" id="JAUSUL010000003">
    <property type="protein sequence ID" value="MDQ0316737.1"/>
    <property type="molecule type" value="Genomic_DNA"/>
</dbReference>
<comment type="caution">
    <text evidence="4">The sequence shown here is derived from an EMBL/GenBank/DDBJ whole genome shotgun (WGS) entry which is preliminary data.</text>
</comment>
<dbReference type="PANTHER" id="PTHR43584:SF8">
    <property type="entry name" value="N-ACETYLMURAMATE ALPHA-1-PHOSPHATE URIDYLYLTRANSFERASE"/>
    <property type="match status" value="1"/>
</dbReference>
<keyword evidence="5" id="KW-1185">Reference proteome</keyword>
<dbReference type="InterPro" id="IPR029044">
    <property type="entry name" value="Nucleotide-diphossugar_trans"/>
</dbReference>
<dbReference type="GO" id="GO:0016779">
    <property type="term" value="F:nucleotidyltransferase activity"/>
    <property type="evidence" value="ECO:0007669"/>
    <property type="project" value="UniProtKB-KW"/>
</dbReference>
<reference evidence="4" key="1">
    <citation type="submission" date="2023-07" db="EMBL/GenBank/DDBJ databases">
        <title>Genomic Encyclopedia of Type Strains, Phase IV (KMG-IV): sequencing the most valuable type-strain genomes for metagenomic binning, comparative biology and taxonomic classification.</title>
        <authorList>
            <person name="Goeker M."/>
        </authorList>
    </citation>
    <scope>NUCLEOTIDE SEQUENCE</scope>
    <source>
        <strain evidence="4">DSM 21202</strain>
    </source>
</reference>
<evidence type="ECO:0000313" key="5">
    <source>
        <dbReference type="Proteomes" id="UP001229244"/>
    </source>
</evidence>
<evidence type="ECO:0000313" key="4">
    <source>
        <dbReference type="EMBL" id="MDQ0316737.1"/>
    </source>
</evidence>